<evidence type="ECO:0000256" key="1">
    <source>
        <dbReference type="ARBA" id="ARBA00022676"/>
    </source>
</evidence>
<dbReference type="PANTHER" id="PTHR12526:SF510">
    <property type="entry name" value="D-INOSITOL 3-PHOSPHATE GLYCOSYLTRANSFERASE"/>
    <property type="match status" value="1"/>
</dbReference>
<proteinExistence type="predicted"/>
<name>A0A0F9HGK2_9ZZZZ</name>
<keyword evidence="2" id="KW-0808">Transferase</keyword>
<reference evidence="4" key="1">
    <citation type="journal article" date="2015" name="Nature">
        <title>Complex archaea that bridge the gap between prokaryotes and eukaryotes.</title>
        <authorList>
            <person name="Spang A."/>
            <person name="Saw J.H."/>
            <person name="Jorgensen S.L."/>
            <person name="Zaremba-Niedzwiedzka K."/>
            <person name="Martijn J."/>
            <person name="Lind A.E."/>
            <person name="van Eijk R."/>
            <person name="Schleper C."/>
            <person name="Guy L."/>
            <person name="Ettema T.J."/>
        </authorList>
    </citation>
    <scope>NUCLEOTIDE SEQUENCE</scope>
</reference>
<sequence length="347" mass="37584">MKLVAGGLFQGCDLWVVTLIRGKGNVMEQLVALGCDASFLIDKPQMSHADLVNGAQLFRRCVARIAPDIVIASLPQANLVARVSLMRRRDIKLISFEHNTHLAKRAYEIAFRATSGRVDCTFADAAFTLETVFERLYRKTPAAKFVVPLVDFGPSERAPRGLAGRNAHIINAARFTDVKNQAALIEAVAILRRDGYAVRLTLYGDGPNRDAYCALAARLGVADAVEMAGFVTDWPARDADAFVLASHHEGLCIVLLEAMHAGIPVAGPILGGVRDYGSPEVMKVVPDVSAAALAQAIRDMIDDPEATRERAARAVDLVDSRYGRAATRARYCEVNAALRDMVGFPAI</sequence>
<gene>
    <name evidence="4" type="ORF">LCGC14_2001490</name>
</gene>
<accession>A0A0F9HGK2</accession>
<feature type="domain" description="Glycosyl transferase family 1" evidence="3">
    <location>
        <begin position="157"/>
        <end position="311"/>
    </location>
</feature>
<evidence type="ECO:0000259" key="3">
    <source>
        <dbReference type="Pfam" id="PF00534"/>
    </source>
</evidence>
<protein>
    <recommendedName>
        <fullName evidence="3">Glycosyl transferase family 1 domain-containing protein</fullName>
    </recommendedName>
</protein>
<organism evidence="4">
    <name type="scientific">marine sediment metagenome</name>
    <dbReference type="NCBI Taxonomy" id="412755"/>
    <lineage>
        <taxon>unclassified sequences</taxon>
        <taxon>metagenomes</taxon>
        <taxon>ecological metagenomes</taxon>
    </lineage>
</organism>
<dbReference type="EMBL" id="LAZR01022760">
    <property type="protein sequence ID" value="KKL80765.1"/>
    <property type="molecule type" value="Genomic_DNA"/>
</dbReference>
<dbReference type="AlphaFoldDB" id="A0A0F9HGK2"/>
<comment type="caution">
    <text evidence="4">The sequence shown here is derived from an EMBL/GenBank/DDBJ whole genome shotgun (WGS) entry which is preliminary data.</text>
</comment>
<dbReference type="GO" id="GO:0016757">
    <property type="term" value="F:glycosyltransferase activity"/>
    <property type="evidence" value="ECO:0007669"/>
    <property type="project" value="UniProtKB-KW"/>
</dbReference>
<evidence type="ECO:0000313" key="4">
    <source>
        <dbReference type="EMBL" id="KKL80765.1"/>
    </source>
</evidence>
<keyword evidence="1" id="KW-0328">Glycosyltransferase</keyword>
<dbReference type="Gene3D" id="3.40.50.2000">
    <property type="entry name" value="Glycogen Phosphorylase B"/>
    <property type="match status" value="2"/>
</dbReference>
<dbReference type="InterPro" id="IPR001296">
    <property type="entry name" value="Glyco_trans_1"/>
</dbReference>
<dbReference type="Pfam" id="PF00534">
    <property type="entry name" value="Glycos_transf_1"/>
    <property type="match status" value="1"/>
</dbReference>
<dbReference type="PANTHER" id="PTHR12526">
    <property type="entry name" value="GLYCOSYLTRANSFERASE"/>
    <property type="match status" value="1"/>
</dbReference>
<evidence type="ECO:0000256" key="2">
    <source>
        <dbReference type="ARBA" id="ARBA00022679"/>
    </source>
</evidence>
<dbReference type="SUPFAM" id="SSF53756">
    <property type="entry name" value="UDP-Glycosyltransferase/glycogen phosphorylase"/>
    <property type="match status" value="1"/>
</dbReference>